<evidence type="ECO:0000313" key="2">
    <source>
        <dbReference type="Proteomes" id="UP001202281"/>
    </source>
</evidence>
<comment type="caution">
    <text evidence="1">The sequence shown here is derived from an EMBL/GenBank/DDBJ whole genome shotgun (WGS) entry which is preliminary data.</text>
</comment>
<protein>
    <submittedName>
        <fullName evidence="1">Uncharacterized protein</fullName>
    </submittedName>
</protein>
<dbReference type="Proteomes" id="UP001202281">
    <property type="component" value="Unassembled WGS sequence"/>
</dbReference>
<dbReference type="EMBL" id="JALHLG010000054">
    <property type="protein sequence ID" value="MCJ2188954.1"/>
    <property type="molecule type" value="Genomic_DNA"/>
</dbReference>
<sequence length="101" mass="10968">MNETSDGPSTVEQLPSQKSALVSGELAKLLDMARGSAPKDAKISIEFDGQLRLHIDVRNGEDIEVLKKILPSLGTGIFHGIEVGATPHHPFFHRISALIDR</sequence>
<organism evidence="1 2">
    <name type="scientific">Novosphingobium beihaiensis</name>
    <dbReference type="NCBI Taxonomy" id="2930389"/>
    <lineage>
        <taxon>Bacteria</taxon>
        <taxon>Pseudomonadati</taxon>
        <taxon>Pseudomonadota</taxon>
        <taxon>Alphaproteobacteria</taxon>
        <taxon>Sphingomonadales</taxon>
        <taxon>Sphingomonadaceae</taxon>
        <taxon>Novosphingobium</taxon>
    </lineage>
</organism>
<proteinExistence type="predicted"/>
<gene>
    <name evidence="1" type="ORF">MTR66_19310</name>
</gene>
<evidence type="ECO:0000313" key="1">
    <source>
        <dbReference type="EMBL" id="MCJ2188954.1"/>
    </source>
</evidence>
<reference evidence="1 2" key="1">
    <citation type="submission" date="2022-04" db="EMBL/GenBank/DDBJ databases">
        <title>Identification of a novel bacterium isolated from mangrove sediments.</title>
        <authorList>
            <person name="Pan X."/>
        </authorList>
    </citation>
    <scope>NUCLEOTIDE SEQUENCE [LARGE SCALE GENOMIC DNA]</scope>
    <source>
        <strain evidence="1 2">B2638</strain>
    </source>
</reference>
<name>A0ABT0BWC8_9SPHN</name>
<accession>A0ABT0BWC8</accession>
<dbReference type="RefSeq" id="WP_243924000.1">
    <property type="nucleotide sequence ID" value="NZ_JALHLG010000054.1"/>
</dbReference>
<keyword evidence="2" id="KW-1185">Reference proteome</keyword>